<organism evidence="7 8">
    <name type="scientific">Microvenator marinus</name>
    <dbReference type="NCBI Taxonomy" id="2600177"/>
    <lineage>
        <taxon>Bacteria</taxon>
        <taxon>Deltaproteobacteria</taxon>
        <taxon>Bradymonadales</taxon>
        <taxon>Microvenatoraceae</taxon>
        <taxon>Microvenator</taxon>
    </lineage>
</organism>
<dbReference type="InterPro" id="IPR036511">
    <property type="entry name" value="TGT-like_sf"/>
</dbReference>
<protein>
    <recommendedName>
        <fullName evidence="5">Queuine tRNA-ribosyltransferase</fullName>
        <ecNumber evidence="5">2.4.2.29</ecNumber>
    </recommendedName>
    <alternativeName>
        <fullName evidence="5">Guanine insertion enzyme</fullName>
    </alternativeName>
    <alternativeName>
        <fullName evidence="5">tRNA-guanine transglycosylase</fullName>
    </alternativeName>
</protein>
<feature type="binding site" evidence="5">
    <location>
        <position position="339"/>
    </location>
    <ligand>
        <name>Zn(2+)</name>
        <dbReference type="ChEBI" id="CHEBI:29105"/>
    </ligand>
</feature>
<feature type="region of interest" description="RNA binding; important for wobble base 34 recognition" evidence="5">
    <location>
        <begin position="275"/>
        <end position="279"/>
    </location>
</feature>
<dbReference type="GO" id="GO:0008616">
    <property type="term" value="P:tRNA queuosine(34) biosynthetic process"/>
    <property type="evidence" value="ECO:0007669"/>
    <property type="project" value="UniProtKB-UniRule"/>
</dbReference>
<sequence>MSVRCSEFSFEVQATDGDARTGVLKLPHGEVKTPIFMPVGTQGTVKAMTPEELHGDVGAQIILGNTYHLYLRPGLEVIEAHGGLHRFMNWNHPILTDSGGYQVFSLKELRKIREDGVEFRDHISGSKHLFTPQKVVEIQETLGSDIMMAFDECPPAGATDDYLAKSLARTTRWEKECLDARTREDCSMFGIIQGGTSETWRARHLEEIAVMDFEGLAIGGLSVGEDIEAMYDTVAFTAPKMPGDRPRYLMGVGKPDDLVECVTRGIDMFDCVLPTRNARNGQCLTSEGPVVVRNAEYAKDLSPIDPNCSCYVCKTYTRSYVRHLYRAKEILAARLCTWHNLHYYLNLMSGLRGAIEAGELDEFRTAYYARQGREAPCRP</sequence>
<feature type="active site" description="Proton acceptor" evidence="5">
    <location>
        <position position="97"/>
    </location>
</feature>
<dbReference type="SUPFAM" id="SSF51713">
    <property type="entry name" value="tRNA-guanine transglycosylase"/>
    <property type="match status" value="1"/>
</dbReference>
<dbReference type="PANTHER" id="PTHR46499">
    <property type="entry name" value="QUEUINE TRNA-RIBOSYLTRANSFERASE"/>
    <property type="match status" value="1"/>
</dbReference>
<gene>
    <name evidence="5 7" type="primary">tgt</name>
    <name evidence="7" type="ORF">FRD01_02295</name>
</gene>
<dbReference type="UniPathway" id="UPA00392"/>
<comment type="catalytic activity">
    <reaction evidence="4 5">
        <text>7-aminomethyl-7-carbaguanine + guanosine(34) in tRNA = 7-aminomethyl-7-carbaguanosine(34) in tRNA + guanine</text>
        <dbReference type="Rhea" id="RHEA:24104"/>
        <dbReference type="Rhea" id="RHEA-COMP:10341"/>
        <dbReference type="Rhea" id="RHEA-COMP:10342"/>
        <dbReference type="ChEBI" id="CHEBI:16235"/>
        <dbReference type="ChEBI" id="CHEBI:58703"/>
        <dbReference type="ChEBI" id="CHEBI:74269"/>
        <dbReference type="ChEBI" id="CHEBI:82833"/>
        <dbReference type="EC" id="2.4.2.29"/>
    </reaction>
</comment>
<feature type="binding site" evidence="5">
    <location>
        <begin position="97"/>
        <end position="101"/>
    </location>
    <ligand>
        <name>substrate</name>
    </ligand>
</feature>
<dbReference type="GO" id="GO:0005829">
    <property type="term" value="C:cytosol"/>
    <property type="evidence" value="ECO:0007669"/>
    <property type="project" value="TreeGrafter"/>
</dbReference>
<keyword evidence="1 5" id="KW-0328">Glycosyltransferase</keyword>
<feature type="binding site" evidence="5">
    <location>
        <position position="313"/>
    </location>
    <ligand>
        <name>Zn(2+)</name>
        <dbReference type="ChEBI" id="CHEBI:29105"/>
    </ligand>
</feature>
<comment type="function">
    <text evidence="5">Catalyzes the base-exchange of a guanine (G) residue with the queuine precursor 7-aminomethyl-7-deazaguanine (PreQ1) at position 34 (anticodon wobble position) in tRNAs with GU(N) anticodons (tRNA-Asp, -Asn, -His and -Tyr). Catalysis occurs through a double-displacement mechanism. The nucleophile active site attacks the C1' of nucleotide 34 to detach the guanine base from the RNA, forming a covalent enzyme-RNA intermediate. The proton acceptor active site deprotonates the incoming PreQ1, allowing a nucleophilic attack on the C1' of the ribose to form the product. After dissociation, two additional enzymatic reactions on the tRNA convert PreQ1 to queuine (Q), resulting in the hypermodified nucleoside queuosine (7-(((4,5-cis-dihydroxy-2-cyclopenten-1-yl)amino)methyl)-7-deazaguanosine).</text>
</comment>
<dbReference type="KEGG" id="bbae:FRD01_02295"/>
<evidence type="ECO:0000256" key="5">
    <source>
        <dbReference type="HAMAP-Rule" id="MF_00168"/>
    </source>
</evidence>
<keyword evidence="2 5" id="KW-0808">Transferase</keyword>
<name>A0A5B8XMA0_9DELT</name>
<evidence type="ECO:0000259" key="6">
    <source>
        <dbReference type="Pfam" id="PF01702"/>
    </source>
</evidence>
<dbReference type="RefSeq" id="WP_146957262.1">
    <property type="nucleotide sequence ID" value="NZ_CP042467.1"/>
</dbReference>
<keyword evidence="5" id="KW-0479">Metal-binding</keyword>
<dbReference type="InterPro" id="IPR002616">
    <property type="entry name" value="tRNA_ribo_trans-like"/>
</dbReference>
<dbReference type="EMBL" id="CP042467">
    <property type="protein sequence ID" value="QED26108.1"/>
    <property type="molecule type" value="Genomic_DNA"/>
</dbReference>
<accession>A0A5B8XMA0</accession>
<dbReference type="NCBIfam" id="TIGR00430">
    <property type="entry name" value="Q_tRNA_tgt"/>
    <property type="match status" value="1"/>
</dbReference>
<dbReference type="GO" id="GO:0008479">
    <property type="term" value="F:tRNA-guanosine(34) queuine transglycosylase activity"/>
    <property type="evidence" value="ECO:0007669"/>
    <property type="project" value="UniProtKB-UniRule"/>
</dbReference>
<feature type="binding site" evidence="5">
    <location>
        <position position="310"/>
    </location>
    <ligand>
        <name>Zn(2+)</name>
        <dbReference type="ChEBI" id="CHEBI:29105"/>
    </ligand>
</feature>
<dbReference type="Pfam" id="PF01702">
    <property type="entry name" value="TGT"/>
    <property type="match status" value="1"/>
</dbReference>
<evidence type="ECO:0000256" key="4">
    <source>
        <dbReference type="ARBA" id="ARBA00050112"/>
    </source>
</evidence>
<dbReference type="PANTHER" id="PTHR46499:SF1">
    <property type="entry name" value="QUEUINE TRNA-RIBOSYLTRANSFERASE"/>
    <property type="match status" value="1"/>
</dbReference>
<evidence type="ECO:0000313" key="7">
    <source>
        <dbReference type="EMBL" id="QED26108.1"/>
    </source>
</evidence>
<feature type="active site" description="Nucleophile" evidence="5">
    <location>
        <position position="270"/>
    </location>
</feature>
<keyword evidence="8" id="KW-1185">Reference proteome</keyword>
<dbReference type="FunFam" id="3.20.20.105:FF:000001">
    <property type="entry name" value="Queuine tRNA-ribosyltransferase"/>
    <property type="match status" value="1"/>
</dbReference>
<dbReference type="AlphaFoldDB" id="A0A5B8XMA0"/>
<dbReference type="EC" id="2.4.2.29" evidence="5"/>
<dbReference type="GO" id="GO:0046872">
    <property type="term" value="F:metal ion binding"/>
    <property type="evidence" value="ECO:0007669"/>
    <property type="project" value="UniProtKB-KW"/>
</dbReference>
<proteinExistence type="inferred from homology"/>
<feature type="binding site" evidence="5">
    <location>
        <position position="220"/>
    </location>
    <ligand>
        <name>substrate</name>
    </ligand>
</feature>
<dbReference type="NCBIfam" id="TIGR00449">
    <property type="entry name" value="tgt_general"/>
    <property type="match status" value="1"/>
</dbReference>
<feature type="binding site" evidence="5">
    <location>
        <position position="308"/>
    </location>
    <ligand>
        <name>Zn(2+)</name>
        <dbReference type="ChEBI" id="CHEBI:29105"/>
    </ligand>
</feature>
<dbReference type="HAMAP" id="MF_00168">
    <property type="entry name" value="Q_tRNA_Tgt"/>
    <property type="match status" value="1"/>
</dbReference>
<comment type="similarity">
    <text evidence="5">Belongs to the queuine tRNA-ribosyltransferase family.</text>
</comment>
<reference evidence="7 8" key="1">
    <citation type="submission" date="2019-08" db="EMBL/GenBank/DDBJ databases">
        <authorList>
            <person name="Liang Q."/>
        </authorList>
    </citation>
    <scope>NUCLEOTIDE SEQUENCE [LARGE SCALE GENOMIC DNA]</scope>
    <source>
        <strain evidence="7 8">V1718</strain>
    </source>
</reference>
<comment type="subunit">
    <text evidence="5">Homodimer. Within each dimer, one monomer is responsible for RNA recognition and catalysis, while the other monomer binds to the replacement base PreQ1.</text>
</comment>
<evidence type="ECO:0000256" key="2">
    <source>
        <dbReference type="ARBA" id="ARBA00022679"/>
    </source>
</evidence>
<evidence type="ECO:0000313" key="8">
    <source>
        <dbReference type="Proteomes" id="UP000321595"/>
    </source>
</evidence>
<dbReference type="OrthoDB" id="9805417at2"/>
<feature type="binding site" evidence="5">
    <location>
        <position position="193"/>
    </location>
    <ligand>
        <name>substrate</name>
    </ligand>
</feature>
<dbReference type="InterPro" id="IPR050076">
    <property type="entry name" value="ArchSynthase1/Queuine_TRR"/>
</dbReference>
<feature type="domain" description="tRNA-guanine(15) transglycosylase-like" evidence="6">
    <location>
        <begin position="18"/>
        <end position="370"/>
    </location>
</feature>
<keyword evidence="5" id="KW-0862">Zinc</keyword>
<feature type="region of interest" description="RNA binding" evidence="5">
    <location>
        <begin position="251"/>
        <end position="257"/>
    </location>
</feature>
<keyword evidence="3 5" id="KW-0819">tRNA processing</keyword>
<evidence type="ECO:0000256" key="3">
    <source>
        <dbReference type="ARBA" id="ARBA00022694"/>
    </source>
</evidence>
<dbReference type="Proteomes" id="UP000321595">
    <property type="component" value="Chromosome"/>
</dbReference>
<keyword evidence="5" id="KW-0671">Queuosine biosynthesis</keyword>
<comment type="pathway">
    <text evidence="5">tRNA modification; tRNA-queuosine biosynthesis.</text>
</comment>
<evidence type="ECO:0000256" key="1">
    <source>
        <dbReference type="ARBA" id="ARBA00022676"/>
    </source>
</evidence>
<dbReference type="InterPro" id="IPR004803">
    <property type="entry name" value="TGT"/>
</dbReference>
<feature type="binding site" evidence="5">
    <location>
        <position position="151"/>
    </location>
    <ligand>
        <name>substrate</name>
    </ligand>
</feature>
<dbReference type="Gene3D" id="3.20.20.105">
    <property type="entry name" value="Queuine tRNA-ribosyltransferase-like"/>
    <property type="match status" value="1"/>
</dbReference>
<comment type="cofactor">
    <cofactor evidence="5">
        <name>Zn(2+)</name>
        <dbReference type="ChEBI" id="CHEBI:29105"/>
    </cofactor>
    <text evidence="5">Binds 1 zinc ion per subunit.</text>
</comment>